<gene>
    <name evidence="1" type="ORF">FHS88_003941</name>
</gene>
<evidence type="ECO:0000313" key="2">
    <source>
        <dbReference type="Proteomes" id="UP000562254"/>
    </source>
</evidence>
<sequence>MPLAEGSAARFAYKFYADGTMVTNAEADIATAPGSSGGRILRRVSAGLNLRKNATRSAEILPSRQVRSSRHTSRRVEGPLDGEFSPGSYFDFIEAAHRDSAAPILPSGLTEVQLTSAAADSATSKFNFGGGDPVALGLRKGTIIQFASLSAAGNNGVRFLVTGFGGTSNREVSVFPAPTTMAADTAFTLTTPGKSSIIPASGHVRRKLAIERYHEDLDRARLYTELRVTGYRLAVPAEGNSTFGLNVMGRNRRTLTGAAAPYFTSPAAATTTEVCNSLNGILRIAGSTVGTVTGLNLNLAMAADAPAVLGQAFPPDVLLGTADVTGDFTALVDDTDAISAAFEEELEVELLFMLTAGGATADAVAFHLPRLKLNGDEENVQGEGSQTMNVPFQALEYLGSAAGMTGTTLRCTDTAAT</sequence>
<dbReference type="InterPro" id="IPR044000">
    <property type="entry name" value="Phage_tube_2"/>
</dbReference>
<dbReference type="AlphaFoldDB" id="A0A840XX54"/>
<dbReference type="EMBL" id="JACIJE010000017">
    <property type="protein sequence ID" value="MBB5691780.1"/>
    <property type="molecule type" value="Genomic_DNA"/>
</dbReference>
<organism evidence="1 2">
    <name type="scientific">Neoroseomonas alkaliterrae</name>
    <dbReference type="NCBI Taxonomy" id="1452450"/>
    <lineage>
        <taxon>Bacteria</taxon>
        <taxon>Pseudomonadati</taxon>
        <taxon>Pseudomonadota</taxon>
        <taxon>Alphaproteobacteria</taxon>
        <taxon>Acetobacterales</taxon>
        <taxon>Acetobacteraceae</taxon>
        <taxon>Neoroseomonas</taxon>
    </lineage>
</organism>
<protein>
    <recommendedName>
        <fullName evidence="3">Phage tail protein</fullName>
    </recommendedName>
</protein>
<name>A0A840XX54_9PROT</name>
<evidence type="ECO:0000313" key="1">
    <source>
        <dbReference type="EMBL" id="MBB5691780.1"/>
    </source>
</evidence>
<evidence type="ECO:0008006" key="3">
    <source>
        <dbReference type="Google" id="ProtNLM"/>
    </source>
</evidence>
<keyword evidence="2" id="KW-1185">Reference proteome</keyword>
<dbReference type="RefSeq" id="WP_184487171.1">
    <property type="nucleotide sequence ID" value="NZ_JAAEDJ010000041.1"/>
</dbReference>
<dbReference type="Proteomes" id="UP000562254">
    <property type="component" value="Unassembled WGS sequence"/>
</dbReference>
<proteinExistence type="predicted"/>
<dbReference type="Pfam" id="PF18906">
    <property type="entry name" value="Phage_tube_2"/>
    <property type="match status" value="1"/>
</dbReference>
<comment type="caution">
    <text evidence="1">The sequence shown here is derived from an EMBL/GenBank/DDBJ whole genome shotgun (WGS) entry which is preliminary data.</text>
</comment>
<accession>A0A840XX54</accession>
<reference evidence="1 2" key="1">
    <citation type="submission" date="2020-08" db="EMBL/GenBank/DDBJ databases">
        <title>Genomic Encyclopedia of Type Strains, Phase IV (KMG-IV): sequencing the most valuable type-strain genomes for metagenomic binning, comparative biology and taxonomic classification.</title>
        <authorList>
            <person name="Goeker M."/>
        </authorList>
    </citation>
    <scope>NUCLEOTIDE SEQUENCE [LARGE SCALE GENOMIC DNA]</scope>
    <source>
        <strain evidence="1 2">DSM 25895</strain>
    </source>
</reference>